<feature type="transmembrane region" description="Helical" evidence="7">
    <location>
        <begin position="259"/>
        <end position="286"/>
    </location>
</feature>
<evidence type="ECO:0000256" key="3">
    <source>
        <dbReference type="ARBA" id="ARBA00022741"/>
    </source>
</evidence>
<dbReference type="InterPro" id="IPR039421">
    <property type="entry name" value="Type_1_exporter"/>
</dbReference>
<dbReference type="PANTHER" id="PTHR24221">
    <property type="entry name" value="ATP-BINDING CASSETTE SUB-FAMILY B"/>
    <property type="match status" value="1"/>
</dbReference>
<dbReference type="GO" id="GO:0015833">
    <property type="term" value="P:peptide transport"/>
    <property type="evidence" value="ECO:0007669"/>
    <property type="project" value="InterPro"/>
</dbReference>
<accession>A0A266Q926</accession>
<keyword evidence="3" id="KW-0547">Nucleotide-binding</keyword>
<proteinExistence type="predicted"/>
<evidence type="ECO:0000313" key="10">
    <source>
        <dbReference type="EMBL" id="OZY86403.1"/>
    </source>
</evidence>
<evidence type="ECO:0000256" key="4">
    <source>
        <dbReference type="ARBA" id="ARBA00022840"/>
    </source>
</evidence>
<feature type="transmembrane region" description="Helical" evidence="7">
    <location>
        <begin position="24"/>
        <end position="46"/>
    </location>
</feature>
<dbReference type="SUPFAM" id="SSF90123">
    <property type="entry name" value="ABC transporter transmembrane region"/>
    <property type="match status" value="1"/>
</dbReference>
<feature type="domain" description="ABC transmembrane type-1" evidence="9">
    <location>
        <begin position="29"/>
        <end position="319"/>
    </location>
</feature>
<dbReference type="EMBL" id="NHNI01000001">
    <property type="protein sequence ID" value="OZY86403.1"/>
    <property type="molecule type" value="Genomic_DNA"/>
</dbReference>
<evidence type="ECO:0000259" key="9">
    <source>
        <dbReference type="PROSITE" id="PS50929"/>
    </source>
</evidence>
<dbReference type="Proteomes" id="UP000216101">
    <property type="component" value="Unassembled WGS sequence"/>
</dbReference>
<dbReference type="InterPro" id="IPR011527">
    <property type="entry name" value="ABC1_TM_dom"/>
</dbReference>
<dbReference type="Gene3D" id="3.40.50.300">
    <property type="entry name" value="P-loop containing nucleotide triphosphate hydrolases"/>
    <property type="match status" value="1"/>
</dbReference>
<dbReference type="InterPro" id="IPR005898">
    <property type="entry name" value="Cyc_pep_transpt_SyrD/YojI"/>
</dbReference>
<keyword evidence="6 7" id="KW-0472">Membrane</keyword>
<dbReference type="SUPFAM" id="SSF52540">
    <property type="entry name" value="P-loop containing nucleoside triphosphate hydrolases"/>
    <property type="match status" value="1"/>
</dbReference>
<evidence type="ECO:0008006" key="12">
    <source>
        <dbReference type="Google" id="ProtNLM"/>
    </source>
</evidence>
<keyword evidence="2 7" id="KW-0812">Transmembrane</keyword>
<feature type="transmembrane region" description="Helical" evidence="7">
    <location>
        <begin position="78"/>
        <end position="105"/>
    </location>
</feature>
<dbReference type="SMART" id="SM00382">
    <property type="entry name" value="AAA"/>
    <property type="match status" value="1"/>
</dbReference>
<dbReference type="InterPro" id="IPR036640">
    <property type="entry name" value="ABC1_TM_sf"/>
</dbReference>
<keyword evidence="4" id="KW-0067">ATP-binding</keyword>
<dbReference type="Pfam" id="PF00005">
    <property type="entry name" value="ABC_tran"/>
    <property type="match status" value="1"/>
</dbReference>
<evidence type="ECO:0000256" key="5">
    <source>
        <dbReference type="ARBA" id="ARBA00022989"/>
    </source>
</evidence>
<sequence length="567" mass="63589">MENVNAANKIKLSRLFSSTAPNRVFLAILLGGLAGFAYSLIVPVLLMSLRPPLSRLMETEDKAIFLLFDRFEVSHPKLALLFFFLCIFILVCRATSQAILARMAVDITRNLRKNMYRRISQLPIQDLERIGSARLMASLTGDIPRITSGAAVFPDLLVNVATLVGLLGFLIYLNIPVFFFIMATILVGVVTYQVPLRIGARYLAKARNNFDHIHEAMRGLILGAKELKIHHQRQQAYLAEDLDAAEDSLNMNEKRGQTFIVIGLSYGNLICFFAIGFVTYVMANYYALSLEYLTGVVMVMLYITGPIAALINSVGPIIQATVAAKKLQALQDEMPVELSWGKTHSINCERIDARNLCFRYQHSENVDDNFSVGPIDASFKRGEVVFLVGGNGSGKTTLAKMLSLHYIPTDGALYFDGQAVTDENREACRQCISAIYTDFYLFTRLFGMNDENTLGLAAQYIDSLHLHGKVEIKNSEFSTTALSDGQKKRLALLVTYLENRSVYVFDEWAADQDPVFREIFYRKILPSLRAMNKLVIVISHDDRYFDAADKIVRMECGEIVKIESPLD</sequence>
<keyword evidence="11" id="KW-1185">Reference proteome</keyword>
<evidence type="ECO:0000259" key="8">
    <source>
        <dbReference type="PROSITE" id="PS50893"/>
    </source>
</evidence>
<dbReference type="GO" id="GO:0016887">
    <property type="term" value="F:ATP hydrolysis activity"/>
    <property type="evidence" value="ECO:0007669"/>
    <property type="project" value="InterPro"/>
</dbReference>
<feature type="domain" description="ABC transporter" evidence="8">
    <location>
        <begin position="351"/>
        <end position="566"/>
    </location>
</feature>
<dbReference type="PROSITE" id="PS50929">
    <property type="entry name" value="ABC_TM1F"/>
    <property type="match status" value="1"/>
</dbReference>
<dbReference type="GO" id="GO:1904680">
    <property type="term" value="F:peptide transmembrane transporter activity"/>
    <property type="evidence" value="ECO:0007669"/>
    <property type="project" value="InterPro"/>
</dbReference>
<dbReference type="PANTHER" id="PTHR24221:SF654">
    <property type="entry name" value="ATP-BINDING CASSETTE SUB-FAMILY B MEMBER 6"/>
    <property type="match status" value="1"/>
</dbReference>
<evidence type="ECO:0000256" key="2">
    <source>
        <dbReference type="ARBA" id="ARBA00022692"/>
    </source>
</evidence>
<dbReference type="NCBIfam" id="TIGR01194">
    <property type="entry name" value="cyc_pep_trnsptr"/>
    <property type="match status" value="1"/>
</dbReference>
<dbReference type="PROSITE" id="PS50893">
    <property type="entry name" value="ABC_TRANSPORTER_2"/>
    <property type="match status" value="1"/>
</dbReference>
<feature type="transmembrane region" description="Helical" evidence="7">
    <location>
        <begin position="178"/>
        <end position="198"/>
    </location>
</feature>
<comment type="subcellular location">
    <subcellularLocation>
        <location evidence="1">Cell membrane</location>
        <topology evidence="1">Multi-pass membrane protein</topology>
    </subcellularLocation>
</comment>
<evidence type="ECO:0000256" key="7">
    <source>
        <dbReference type="SAM" id="Phobius"/>
    </source>
</evidence>
<feature type="transmembrane region" description="Helical" evidence="7">
    <location>
        <begin position="152"/>
        <end position="172"/>
    </location>
</feature>
<organism evidence="10 11">
    <name type="scientific">Cellvibrio mixtus</name>
    <dbReference type="NCBI Taxonomy" id="39650"/>
    <lineage>
        <taxon>Bacteria</taxon>
        <taxon>Pseudomonadati</taxon>
        <taxon>Pseudomonadota</taxon>
        <taxon>Gammaproteobacteria</taxon>
        <taxon>Cellvibrionales</taxon>
        <taxon>Cellvibrionaceae</taxon>
        <taxon>Cellvibrio</taxon>
    </lineage>
</organism>
<dbReference type="InterPro" id="IPR027417">
    <property type="entry name" value="P-loop_NTPase"/>
</dbReference>
<dbReference type="InterPro" id="IPR003593">
    <property type="entry name" value="AAA+_ATPase"/>
</dbReference>
<feature type="transmembrane region" description="Helical" evidence="7">
    <location>
        <begin position="292"/>
        <end position="311"/>
    </location>
</feature>
<evidence type="ECO:0000313" key="11">
    <source>
        <dbReference type="Proteomes" id="UP000216101"/>
    </source>
</evidence>
<dbReference type="GO" id="GO:0005886">
    <property type="term" value="C:plasma membrane"/>
    <property type="evidence" value="ECO:0007669"/>
    <property type="project" value="UniProtKB-SubCell"/>
</dbReference>
<evidence type="ECO:0000256" key="6">
    <source>
        <dbReference type="ARBA" id="ARBA00023136"/>
    </source>
</evidence>
<keyword evidence="5 7" id="KW-1133">Transmembrane helix</keyword>
<dbReference type="GO" id="GO:0140359">
    <property type="term" value="F:ABC-type transporter activity"/>
    <property type="evidence" value="ECO:0007669"/>
    <property type="project" value="InterPro"/>
</dbReference>
<dbReference type="RefSeq" id="WP_094984073.1">
    <property type="nucleotide sequence ID" value="NZ_NHNI01000001.1"/>
</dbReference>
<dbReference type="Gene3D" id="1.20.1560.10">
    <property type="entry name" value="ABC transporter type 1, transmembrane domain"/>
    <property type="match status" value="1"/>
</dbReference>
<dbReference type="GO" id="GO:0005524">
    <property type="term" value="F:ATP binding"/>
    <property type="evidence" value="ECO:0007669"/>
    <property type="project" value="UniProtKB-KW"/>
</dbReference>
<dbReference type="InterPro" id="IPR003439">
    <property type="entry name" value="ABC_transporter-like_ATP-bd"/>
</dbReference>
<evidence type="ECO:0000256" key="1">
    <source>
        <dbReference type="ARBA" id="ARBA00004651"/>
    </source>
</evidence>
<gene>
    <name evidence="10" type="ORF">CBP51_05080</name>
</gene>
<dbReference type="AlphaFoldDB" id="A0A266Q926"/>
<comment type="caution">
    <text evidence="10">The sequence shown here is derived from an EMBL/GenBank/DDBJ whole genome shotgun (WGS) entry which is preliminary data.</text>
</comment>
<reference evidence="11" key="1">
    <citation type="submission" date="2017-05" db="EMBL/GenBank/DDBJ databases">
        <authorList>
            <person name="Barney B.M."/>
        </authorList>
    </citation>
    <scope>NUCLEOTIDE SEQUENCE [LARGE SCALE GENOMIC DNA]</scope>
    <source>
        <strain evidence="11">PSBB022</strain>
    </source>
</reference>
<protein>
    <recommendedName>
        <fullName evidence="12">Cyclic peptide transporter</fullName>
    </recommendedName>
</protein>
<dbReference type="GO" id="GO:0034040">
    <property type="term" value="F:ATPase-coupled lipid transmembrane transporter activity"/>
    <property type="evidence" value="ECO:0007669"/>
    <property type="project" value="TreeGrafter"/>
</dbReference>
<name>A0A266Q926_9GAMM</name>